<dbReference type="PANTHER" id="PTHR44936:SF9">
    <property type="entry name" value="SENSOR PROTEIN CREC"/>
    <property type="match status" value="1"/>
</dbReference>
<feature type="transmembrane region" description="Helical" evidence="13">
    <location>
        <begin position="35"/>
        <end position="59"/>
    </location>
</feature>
<evidence type="ECO:0000259" key="15">
    <source>
        <dbReference type="PROSITE" id="PS50885"/>
    </source>
</evidence>
<gene>
    <name evidence="16" type="ORF">MMOR_52390</name>
</gene>
<name>A0AAD1HF64_9MYCO</name>
<feature type="region of interest" description="Disordered" evidence="12">
    <location>
        <begin position="683"/>
        <end position="779"/>
    </location>
</feature>
<evidence type="ECO:0000256" key="4">
    <source>
        <dbReference type="ARBA" id="ARBA00022553"/>
    </source>
</evidence>
<proteinExistence type="predicted"/>
<evidence type="ECO:0000256" key="2">
    <source>
        <dbReference type="ARBA" id="ARBA00004370"/>
    </source>
</evidence>
<dbReference type="PROSITE" id="PS50885">
    <property type="entry name" value="HAMP"/>
    <property type="match status" value="1"/>
</dbReference>
<dbReference type="InterPro" id="IPR036890">
    <property type="entry name" value="HATPase_C_sf"/>
</dbReference>
<dbReference type="SMART" id="SM00304">
    <property type="entry name" value="HAMP"/>
    <property type="match status" value="1"/>
</dbReference>
<evidence type="ECO:0000256" key="11">
    <source>
        <dbReference type="ARBA" id="ARBA00023012"/>
    </source>
</evidence>
<keyword evidence="8 16" id="KW-0418">Kinase</keyword>
<dbReference type="AlphaFoldDB" id="A0AAD1HF64"/>
<keyword evidence="17" id="KW-1185">Reference proteome</keyword>
<dbReference type="InterPro" id="IPR003594">
    <property type="entry name" value="HATPase_dom"/>
</dbReference>
<dbReference type="InterPro" id="IPR005467">
    <property type="entry name" value="His_kinase_dom"/>
</dbReference>
<dbReference type="RefSeq" id="WP_083153970.1">
    <property type="nucleotide sequence ID" value="NZ_AP022560.1"/>
</dbReference>
<keyword evidence="4" id="KW-0597">Phosphoprotein</keyword>
<feature type="compositionally biased region" description="Low complexity" evidence="12">
    <location>
        <begin position="719"/>
        <end position="729"/>
    </location>
</feature>
<feature type="domain" description="Histidine kinase" evidence="14">
    <location>
        <begin position="517"/>
        <end position="627"/>
    </location>
</feature>
<keyword evidence="9" id="KW-0067">ATP-binding</keyword>
<evidence type="ECO:0000256" key="1">
    <source>
        <dbReference type="ARBA" id="ARBA00000085"/>
    </source>
</evidence>
<feature type="region of interest" description="Disordered" evidence="12">
    <location>
        <begin position="1"/>
        <end position="24"/>
    </location>
</feature>
<evidence type="ECO:0000256" key="9">
    <source>
        <dbReference type="ARBA" id="ARBA00022840"/>
    </source>
</evidence>
<evidence type="ECO:0000313" key="16">
    <source>
        <dbReference type="EMBL" id="BBX04303.1"/>
    </source>
</evidence>
<dbReference type="KEGG" id="mmor:MMOR_52390"/>
<evidence type="ECO:0000256" key="5">
    <source>
        <dbReference type="ARBA" id="ARBA00022679"/>
    </source>
</evidence>
<feature type="region of interest" description="Disordered" evidence="12">
    <location>
        <begin position="813"/>
        <end position="924"/>
    </location>
</feature>
<keyword evidence="11" id="KW-0902">Two-component regulatory system</keyword>
<keyword evidence="7" id="KW-0547">Nucleotide-binding</keyword>
<dbReference type="InterPro" id="IPR003660">
    <property type="entry name" value="HAMP_dom"/>
</dbReference>
<evidence type="ECO:0000256" key="8">
    <source>
        <dbReference type="ARBA" id="ARBA00022777"/>
    </source>
</evidence>
<dbReference type="SMART" id="SM00387">
    <property type="entry name" value="HATPase_c"/>
    <property type="match status" value="1"/>
</dbReference>
<dbReference type="Proteomes" id="UP000466681">
    <property type="component" value="Chromosome"/>
</dbReference>
<dbReference type="Gene3D" id="3.30.565.10">
    <property type="entry name" value="Histidine kinase-like ATPase, C-terminal domain"/>
    <property type="match status" value="1"/>
</dbReference>
<feature type="compositionally biased region" description="Low complexity" evidence="12">
    <location>
        <begin position="870"/>
        <end position="888"/>
    </location>
</feature>
<dbReference type="CDD" id="cd06225">
    <property type="entry name" value="HAMP"/>
    <property type="match status" value="1"/>
</dbReference>
<sequence>MSAFSQPEGTPDNFEFKAAPPPKRPSRWAVSNWPVGWKVFAIVLVPLVLAGTFGGLRIYSSFTEATDLRRAADRTEMVPAIVNYMAALDGAMLATSTGGDPQAALTEFDSSKAELQRRLSDTNVAADVSKGVTSMIAGGQALVDKVTSNSIGLFDRITTYAPILLSAEDAINGSVRVDDERITAETLGLSRAVGARGQMMMQQLLVNLGAELPEPELRTRMIALAGTEPSTLFGMSQVLGVGSAEAQQLQGEMVKRLAIMSDPTAVLVNNPDLRASEAVTDKIASQIITNTTESVTSTVAERAAAQRTTAIRDAAIVGGAILLALIVVFVVALSLVRPLRRLRDSALKVAHDDLAREIKHVRAGGDPGPVAPIPVYTSEEVGQVAHAVDELHEQAVLLAGEQSRLQLQMGDMFETLSRRSRSLVDQQLSLIDRLERNEEDPERLESLFRLDHLAARMRRNGANLLVLAGAKVPREQAESVPVSAVINAAASEVEDYARVVTATVPDSEIAGSVAGDLVHLLAELLDNALRYSPPTAQVRVSAVHTGNGGLVIEVSDIGLGMTESDLRVANTRLQSGGEVNAYTARHMGLFVVGRLAAQHGLVVRLRSTIAGEPNSGTTAGVYVPKELLGGAEAPHQFGEPASPADAHAGIATALALDEDHGDAWGDYEEDTDEDHHGTAEIPVALLPQRRPGASGISDIPASLAPPVAPPQAYIDDEWGAPSAPAGRPPAADRPTDTSGFFAARRQVAAEPEPPAPQPEPEPAHHAAPEPSSTAGSDDAIYQRMLSEWLVDPAELANSSDLNWESVWDSGWSAAEAAAEAPVEQHTEDGLPVREPGARLVPGAAEPAGSGGEQRRNGGAHRSTDGDDEVASAAEFGSAGPGASSAGGAQPRRDPDAVRASISSHFGGVHAGRSHARETRGTDSQ</sequence>
<evidence type="ECO:0000256" key="10">
    <source>
        <dbReference type="ARBA" id="ARBA00022989"/>
    </source>
</evidence>
<dbReference type="InterPro" id="IPR050980">
    <property type="entry name" value="2C_sensor_his_kinase"/>
</dbReference>
<accession>A0AAD1HF64</accession>
<feature type="compositionally biased region" description="Pro residues" evidence="12">
    <location>
        <begin position="751"/>
        <end position="760"/>
    </location>
</feature>
<evidence type="ECO:0000313" key="17">
    <source>
        <dbReference type="Proteomes" id="UP000466681"/>
    </source>
</evidence>
<evidence type="ECO:0000256" key="12">
    <source>
        <dbReference type="SAM" id="MobiDB-lite"/>
    </source>
</evidence>
<dbReference type="EMBL" id="AP022560">
    <property type="protein sequence ID" value="BBX04303.1"/>
    <property type="molecule type" value="Genomic_DNA"/>
</dbReference>
<dbReference type="EC" id="2.7.13.3" evidence="3"/>
<dbReference type="Pfam" id="PF02518">
    <property type="entry name" value="HATPase_c"/>
    <property type="match status" value="1"/>
</dbReference>
<evidence type="ECO:0000259" key="14">
    <source>
        <dbReference type="PROSITE" id="PS50109"/>
    </source>
</evidence>
<feature type="domain" description="HAMP" evidence="15">
    <location>
        <begin position="333"/>
        <end position="400"/>
    </location>
</feature>
<keyword evidence="13" id="KW-0472">Membrane</keyword>
<evidence type="ECO:0000256" key="6">
    <source>
        <dbReference type="ARBA" id="ARBA00022692"/>
    </source>
</evidence>
<dbReference type="PANTHER" id="PTHR44936">
    <property type="entry name" value="SENSOR PROTEIN CREC"/>
    <property type="match status" value="1"/>
</dbReference>
<dbReference type="PROSITE" id="PS50109">
    <property type="entry name" value="HIS_KIN"/>
    <property type="match status" value="1"/>
</dbReference>
<dbReference type="SUPFAM" id="SSF55874">
    <property type="entry name" value="ATPase domain of HSP90 chaperone/DNA topoisomerase II/histidine kinase"/>
    <property type="match status" value="1"/>
</dbReference>
<keyword evidence="6 13" id="KW-0812">Transmembrane</keyword>
<evidence type="ECO:0000256" key="3">
    <source>
        <dbReference type="ARBA" id="ARBA00012438"/>
    </source>
</evidence>
<dbReference type="GO" id="GO:0016020">
    <property type="term" value="C:membrane"/>
    <property type="evidence" value="ECO:0007669"/>
    <property type="project" value="UniProtKB-SubCell"/>
</dbReference>
<keyword evidence="5" id="KW-0808">Transferase</keyword>
<feature type="compositionally biased region" description="Basic and acidic residues" evidence="12">
    <location>
        <begin position="822"/>
        <end position="831"/>
    </location>
</feature>
<dbReference type="GO" id="GO:0004673">
    <property type="term" value="F:protein histidine kinase activity"/>
    <property type="evidence" value="ECO:0007669"/>
    <property type="project" value="UniProtKB-EC"/>
</dbReference>
<feature type="compositionally biased region" description="Basic and acidic residues" evidence="12">
    <location>
        <begin position="914"/>
        <end position="924"/>
    </location>
</feature>
<feature type="transmembrane region" description="Helical" evidence="13">
    <location>
        <begin position="314"/>
        <end position="336"/>
    </location>
</feature>
<comment type="catalytic activity">
    <reaction evidence="1">
        <text>ATP + protein L-histidine = ADP + protein N-phospho-L-histidine.</text>
        <dbReference type="EC" id="2.7.13.3"/>
    </reaction>
</comment>
<dbReference type="GO" id="GO:0005524">
    <property type="term" value="F:ATP binding"/>
    <property type="evidence" value="ECO:0007669"/>
    <property type="project" value="UniProtKB-KW"/>
</dbReference>
<organism evidence="16 17">
    <name type="scientific">Mycolicibacterium moriokaense</name>
    <dbReference type="NCBI Taxonomy" id="39691"/>
    <lineage>
        <taxon>Bacteria</taxon>
        <taxon>Bacillati</taxon>
        <taxon>Actinomycetota</taxon>
        <taxon>Actinomycetes</taxon>
        <taxon>Mycobacteriales</taxon>
        <taxon>Mycobacteriaceae</taxon>
        <taxon>Mycolicibacterium</taxon>
    </lineage>
</organism>
<dbReference type="GO" id="GO:0000160">
    <property type="term" value="P:phosphorelay signal transduction system"/>
    <property type="evidence" value="ECO:0007669"/>
    <property type="project" value="UniProtKB-KW"/>
</dbReference>
<reference evidence="16 17" key="1">
    <citation type="journal article" date="2019" name="Emerg. Microbes Infect.">
        <title>Comprehensive subspecies identification of 175 nontuberculous mycobacteria species based on 7547 genomic profiles.</title>
        <authorList>
            <person name="Matsumoto Y."/>
            <person name="Kinjo T."/>
            <person name="Motooka D."/>
            <person name="Nabeya D."/>
            <person name="Jung N."/>
            <person name="Uechi K."/>
            <person name="Horii T."/>
            <person name="Iida T."/>
            <person name="Fujita J."/>
            <person name="Nakamura S."/>
        </authorList>
    </citation>
    <scope>NUCLEOTIDE SEQUENCE [LARGE SCALE GENOMIC DNA]</scope>
    <source>
        <strain evidence="16 17">JCM 6375</strain>
    </source>
</reference>
<protein>
    <recommendedName>
        <fullName evidence="3">histidine kinase</fullName>
        <ecNumber evidence="3">2.7.13.3</ecNumber>
    </recommendedName>
</protein>
<comment type="subcellular location">
    <subcellularLocation>
        <location evidence="2">Membrane</location>
    </subcellularLocation>
</comment>
<evidence type="ECO:0000256" key="7">
    <source>
        <dbReference type="ARBA" id="ARBA00022741"/>
    </source>
</evidence>
<evidence type="ECO:0000256" key="13">
    <source>
        <dbReference type="SAM" id="Phobius"/>
    </source>
</evidence>
<dbReference type="Gene3D" id="6.10.340.10">
    <property type="match status" value="1"/>
</dbReference>
<keyword evidence="10 13" id="KW-1133">Transmembrane helix</keyword>